<feature type="transmembrane region" description="Helical" evidence="4">
    <location>
        <begin position="6"/>
        <end position="24"/>
    </location>
</feature>
<evidence type="ECO:0000256" key="4">
    <source>
        <dbReference type="SAM" id="Phobius"/>
    </source>
</evidence>
<dbReference type="PANTHER" id="PTHR33507:SF3">
    <property type="entry name" value="INNER MEMBRANE PROTEIN YBBJ"/>
    <property type="match status" value="1"/>
</dbReference>
<dbReference type="PANTHER" id="PTHR33507">
    <property type="entry name" value="INNER MEMBRANE PROTEIN YBBJ"/>
    <property type="match status" value="1"/>
</dbReference>
<dbReference type="KEGG" id="mai:MICA_182"/>
<feature type="domain" description="NfeD-like C-terminal" evidence="5">
    <location>
        <begin position="91"/>
        <end position="144"/>
    </location>
</feature>
<dbReference type="RefSeq" id="WP_014101751.1">
    <property type="nucleotide sequence ID" value="NC_016026.1"/>
</dbReference>
<evidence type="ECO:0000259" key="5">
    <source>
        <dbReference type="Pfam" id="PF01957"/>
    </source>
</evidence>
<dbReference type="Pfam" id="PF01957">
    <property type="entry name" value="NfeD"/>
    <property type="match status" value="1"/>
</dbReference>
<dbReference type="Proteomes" id="UP000009286">
    <property type="component" value="Chromosome"/>
</dbReference>
<evidence type="ECO:0000256" key="1">
    <source>
        <dbReference type="ARBA" id="ARBA00022692"/>
    </source>
</evidence>
<organism evidence="6 7">
    <name type="scientific">Micavibrio aeruginosavorus (strain ARL-13)</name>
    <dbReference type="NCBI Taxonomy" id="856793"/>
    <lineage>
        <taxon>Bacteria</taxon>
        <taxon>Pseudomonadati</taxon>
        <taxon>Bdellovibrionota</taxon>
        <taxon>Bdellovibrionia</taxon>
        <taxon>Bdellovibrionales</taxon>
        <taxon>Pseudobdellovibrionaceae</taxon>
        <taxon>Micavibrio</taxon>
    </lineage>
</organism>
<dbReference type="OrthoDB" id="9810336at2"/>
<feature type="transmembrane region" description="Helical" evidence="4">
    <location>
        <begin position="29"/>
        <end position="46"/>
    </location>
</feature>
<keyword evidence="3 4" id="KW-0472">Membrane</keyword>
<evidence type="ECO:0000313" key="7">
    <source>
        <dbReference type="Proteomes" id="UP000009286"/>
    </source>
</evidence>
<evidence type="ECO:0000313" key="6">
    <source>
        <dbReference type="EMBL" id="AEP08528.1"/>
    </source>
</evidence>
<protein>
    <submittedName>
        <fullName evidence="6">NfeD-like family protein</fullName>
    </submittedName>
</protein>
<dbReference type="AlphaFoldDB" id="G2KP20"/>
<dbReference type="eggNOG" id="COG1585">
    <property type="taxonomic scope" value="Bacteria"/>
</dbReference>
<keyword evidence="2 4" id="KW-1133">Transmembrane helix</keyword>
<dbReference type="HOGENOM" id="CLU_116732_4_3_5"/>
<evidence type="ECO:0000256" key="2">
    <source>
        <dbReference type="ARBA" id="ARBA00022989"/>
    </source>
</evidence>
<gene>
    <name evidence="6" type="ordered locus">MICA_182</name>
</gene>
<dbReference type="STRING" id="856793.MICA_182"/>
<dbReference type="InterPro" id="IPR052165">
    <property type="entry name" value="Membrane_assoc_protease"/>
</dbReference>
<dbReference type="GO" id="GO:0005886">
    <property type="term" value="C:plasma membrane"/>
    <property type="evidence" value="ECO:0007669"/>
    <property type="project" value="TreeGrafter"/>
</dbReference>
<proteinExistence type="predicted"/>
<name>G2KP20_MICAA</name>
<keyword evidence="1 4" id="KW-0812">Transmembrane</keyword>
<evidence type="ECO:0000256" key="3">
    <source>
        <dbReference type="ARBA" id="ARBA00023136"/>
    </source>
</evidence>
<dbReference type="EMBL" id="CP002382">
    <property type="protein sequence ID" value="AEP08528.1"/>
    <property type="molecule type" value="Genomic_DNA"/>
</dbReference>
<keyword evidence="7" id="KW-1185">Reference proteome</keyword>
<reference evidence="6 7" key="1">
    <citation type="journal article" date="2011" name="BMC Genomics">
        <title>Genomic insights into an obligate epibiotic bacterial predator: Micavibrio aeruginosavorus ARL-13.</title>
        <authorList>
            <person name="Wang Z."/>
            <person name="Kadouri D."/>
            <person name="Wu M."/>
        </authorList>
    </citation>
    <scope>NUCLEOTIDE SEQUENCE [LARGE SCALE GENOMIC DNA]</scope>
    <source>
        <strain evidence="6 7">ARL-13</strain>
    </source>
</reference>
<accession>G2KP20</accession>
<sequence length="146" mass="15671">MESLNLFWGWFALAALFLVMEMVLPGFAFLWIGLAAAIVGVIVFVAPMLSLPIQLALFGVLGVAAYFISRRFLPHKTREEPGGIGGNVHARYIGTIVTLDEAIENGRGRARVGDTTWAVVGPDASAGASVKIIGLKDETTFRVEPV</sequence>
<dbReference type="InterPro" id="IPR002810">
    <property type="entry name" value="NfeD-like_C"/>
</dbReference>